<dbReference type="GO" id="GO:0006298">
    <property type="term" value="P:mismatch repair"/>
    <property type="evidence" value="ECO:0007669"/>
    <property type="project" value="TreeGrafter"/>
</dbReference>
<dbReference type="RefSeq" id="WP_223814334.1">
    <property type="nucleotide sequence ID" value="NZ_CP061498.1"/>
</dbReference>
<evidence type="ECO:0000256" key="12">
    <source>
        <dbReference type="ARBA" id="ARBA00023014"/>
    </source>
</evidence>
<dbReference type="Proteomes" id="UP000198539">
    <property type="component" value="Unassembled WGS sequence"/>
</dbReference>
<dbReference type="GO" id="GO:0035485">
    <property type="term" value="F:adenine/guanine mispair binding"/>
    <property type="evidence" value="ECO:0007669"/>
    <property type="project" value="TreeGrafter"/>
</dbReference>
<dbReference type="EC" id="3.2.2.31" evidence="5"/>
<proteinExistence type="inferred from homology"/>
<evidence type="ECO:0000259" key="16">
    <source>
        <dbReference type="SMART" id="SM00478"/>
    </source>
</evidence>
<dbReference type="SMART" id="SM00525">
    <property type="entry name" value="FES"/>
    <property type="match status" value="1"/>
</dbReference>
<evidence type="ECO:0000256" key="7">
    <source>
        <dbReference type="ARBA" id="ARBA00022485"/>
    </source>
</evidence>
<comment type="cofactor">
    <cofactor evidence="2">
        <name>[4Fe-4S] cluster</name>
        <dbReference type="ChEBI" id="CHEBI:49883"/>
    </cofactor>
</comment>
<dbReference type="SUPFAM" id="SSF48150">
    <property type="entry name" value="DNA-glycosylase"/>
    <property type="match status" value="1"/>
</dbReference>
<evidence type="ECO:0000256" key="14">
    <source>
        <dbReference type="ARBA" id="ARBA00023295"/>
    </source>
</evidence>
<keyword evidence="12" id="KW-0411">Iron-sulfur</keyword>
<keyword evidence="9" id="KW-0227">DNA damage</keyword>
<dbReference type="GO" id="GO:0034039">
    <property type="term" value="F:8-oxo-7,8-dihydroguanine DNA N-glycosylase activity"/>
    <property type="evidence" value="ECO:0007669"/>
    <property type="project" value="TreeGrafter"/>
</dbReference>
<dbReference type="InterPro" id="IPR029119">
    <property type="entry name" value="MutY_C"/>
</dbReference>
<dbReference type="GO" id="GO:0006284">
    <property type="term" value="P:base-excision repair"/>
    <property type="evidence" value="ECO:0007669"/>
    <property type="project" value="InterPro"/>
</dbReference>
<dbReference type="SMART" id="SM00478">
    <property type="entry name" value="ENDO3c"/>
    <property type="match status" value="1"/>
</dbReference>
<evidence type="ECO:0000256" key="8">
    <source>
        <dbReference type="ARBA" id="ARBA00022723"/>
    </source>
</evidence>
<evidence type="ECO:0000313" key="17">
    <source>
        <dbReference type="EMBL" id="SDW89054.1"/>
    </source>
</evidence>
<dbReference type="STRING" id="564137.SAMN04488238_104103"/>
<dbReference type="Pfam" id="PF10576">
    <property type="entry name" value="EndIII_4Fe-2S"/>
    <property type="match status" value="1"/>
</dbReference>
<feature type="region of interest" description="Disordered" evidence="15">
    <location>
        <begin position="280"/>
        <end position="361"/>
    </location>
</feature>
<dbReference type="Pfam" id="PF00633">
    <property type="entry name" value="HHH"/>
    <property type="match status" value="1"/>
</dbReference>
<evidence type="ECO:0000256" key="2">
    <source>
        <dbReference type="ARBA" id="ARBA00001966"/>
    </source>
</evidence>
<dbReference type="Gene3D" id="1.10.1670.10">
    <property type="entry name" value="Helix-hairpin-Helix base-excision DNA repair enzymes (C-terminal)"/>
    <property type="match status" value="1"/>
</dbReference>
<keyword evidence="11" id="KW-0408">Iron</keyword>
<dbReference type="AlphaFoldDB" id="A0A1H2X9B1"/>
<evidence type="ECO:0000256" key="5">
    <source>
        <dbReference type="ARBA" id="ARBA00012045"/>
    </source>
</evidence>
<dbReference type="PROSITE" id="PS01155">
    <property type="entry name" value="ENDONUCLEASE_III_2"/>
    <property type="match status" value="1"/>
</dbReference>
<dbReference type="PANTHER" id="PTHR42944:SF1">
    <property type="entry name" value="ADENINE DNA GLYCOSYLASE"/>
    <property type="match status" value="1"/>
</dbReference>
<dbReference type="GO" id="GO:0051539">
    <property type="term" value="F:4 iron, 4 sulfur cluster binding"/>
    <property type="evidence" value="ECO:0007669"/>
    <property type="project" value="UniProtKB-KW"/>
</dbReference>
<keyword evidence="13" id="KW-0234">DNA repair</keyword>
<dbReference type="InterPro" id="IPR011257">
    <property type="entry name" value="DNA_glycosylase"/>
</dbReference>
<organism evidence="17 18">
    <name type="scientific">Roseicitreum antarcticum</name>
    <dbReference type="NCBI Taxonomy" id="564137"/>
    <lineage>
        <taxon>Bacteria</taxon>
        <taxon>Pseudomonadati</taxon>
        <taxon>Pseudomonadota</taxon>
        <taxon>Alphaproteobacteria</taxon>
        <taxon>Rhodobacterales</taxon>
        <taxon>Paracoccaceae</taxon>
        <taxon>Roseicitreum</taxon>
    </lineage>
</organism>
<sequence length="445" mass="47738">MRDEPAGTARIADQLLHWYDRNARVMPWRVSPADRAAGQRSDPYAVWLSEVMLQQTTVATVRDYFRKFIARWPTVQDLAAAQDADVMAAWAGLGYYARARNLLKCARAVSALGGFPDTHAGLIALPGIGPYTASAVAAIAFDRAEVVVDGNVERVMARLHNDPTPLPAAKPRLTAYAAALTPQTRPGDYAQAVMDLGATICTPRNPACGICPLRTPCAARAEGTAVSLPRKTPKAAKPVRAGHIYLARSPQGAWLLERRPDRGLLGGMLGWPGSEWVASGEGKAAQDKALVPPMAERTASEADTPAPVTSAEVTSAQDTSDRAKSEWAESDQAESERATPQGGGRNKPKATPDATPPLPADWQRVGEVRHTFTHFHLILTVHRATIPDTTPGLTPAADFRPGDLPTVMRKAYDLVAAADAPLASARLPPGTVARRLRRPLPLTYC</sequence>
<evidence type="ECO:0000256" key="13">
    <source>
        <dbReference type="ARBA" id="ARBA00023204"/>
    </source>
</evidence>
<keyword evidence="7" id="KW-0004">4Fe-4S</keyword>
<reference evidence="17 18" key="1">
    <citation type="submission" date="2016-10" db="EMBL/GenBank/DDBJ databases">
        <authorList>
            <person name="de Groot N.N."/>
        </authorList>
    </citation>
    <scope>NUCLEOTIDE SEQUENCE [LARGE SCALE GENOMIC DNA]</scope>
    <source>
        <strain evidence="17 18">CGMCC 1.8894</strain>
    </source>
</reference>
<comment type="function">
    <text evidence="3">Adenine glycosylase active on G-A mispairs. MutY also corrects error-prone DNA synthesis past GO lesions which are due to the oxidatively damaged form of guanine: 7,8-dihydro-8-oxoguanine (8-oxo-dGTP).</text>
</comment>
<keyword evidence="18" id="KW-1185">Reference proteome</keyword>
<evidence type="ECO:0000256" key="15">
    <source>
        <dbReference type="SAM" id="MobiDB-lite"/>
    </source>
</evidence>
<evidence type="ECO:0000256" key="9">
    <source>
        <dbReference type="ARBA" id="ARBA00022763"/>
    </source>
</evidence>
<dbReference type="Gene3D" id="3.90.79.10">
    <property type="entry name" value="Nucleoside Triphosphate Pyrophosphohydrolase"/>
    <property type="match status" value="1"/>
</dbReference>
<evidence type="ECO:0000256" key="6">
    <source>
        <dbReference type="ARBA" id="ARBA00022023"/>
    </source>
</evidence>
<gene>
    <name evidence="17" type="ORF">SAMN04488238_104103</name>
</gene>
<evidence type="ECO:0000256" key="10">
    <source>
        <dbReference type="ARBA" id="ARBA00022801"/>
    </source>
</evidence>
<dbReference type="InterPro" id="IPR000445">
    <property type="entry name" value="HhH_motif"/>
</dbReference>
<dbReference type="Pfam" id="PF00730">
    <property type="entry name" value="HhH-GPD"/>
    <property type="match status" value="1"/>
</dbReference>
<dbReference type="PANTHER" id="PTHR42944">
    <property type="entry name" value="ADENINE DNA GLYCOSYLASE"/>
    <property type="match status" value="1"/>
</dbReference>
<dbReference type="GO" id="GO:0032357">
    <property type="term" value="F:oxidized purine DNA binding"/>
    <property type="evidence" value="ECO:0007669"/>
    <property type="project" value="TreeGrafter"/>
</dbReference>
<evidence type="ECO:0000256" key="4">
    <source>
        <dbReference type="ARBA" id="ARBA00008343"/>
    </source>
</evidence>
<feature type="domain" description="HhH-GPD" evidence="16">
    <location>
        <begin position="52"/>
        <end position="199"/>
    </location>
</feature>
<dbReference type="InterPro" id="IPR004035">
    <property type="entry name" value="Endouclease-III_FeS-bd_BS"/>
</dbReference>
<protein>
    <recommendedName>
        <fullName evidence="6">Adenine DNA glycosylase</fullName>
        <ecNumber evidence="5">3.2.2.31</ecNumber>
    </recommendedName>
</protein>
<dbReference type="PROSITE" id="PS00764">
    <property type="entry name" value="ENDONUCLEASE_III_1"/>
    <property type="match status" value="1"/>
</dbReference>
<dbReference type="EMBL" id="FNOM01000004">
    <property type="protein sequence ID" value="SDW89054.1"/>
    <property type="molecule type" value="Genomic_DNA"/>
</dbReference>
<evidence type="ECO:0000256" key="3">
    <source>
        <dbReference type="ARBA" id="ARBA00002933"/>
    </source>
</evidence>
<comment type="similarity">
    <text evidence="4">Belongs to the Nth/MutY family.</text>
</comment>
<dbReference type="GO" id="GO:0046872">
    <property type="term" value="F:metal ion binding"/>
    <property type="evidence" value="ECO:0007669"/>
    <property type="project" value="UniProtKB-KW"/>
</dbReference>
<keyword evidence="8" id="KW-0479">Metal-binding</keyword>
<accession>A0A1H2X9B1</accession>
<evidence type="ECO:0000256" key="1">
    <source>
        <dbReference type="ARBA" id="ARBA00000843"/>
    </source>
</evidence>
<keyword evidence="14" id="KW-0326">Glycosidase</keyword>
<keyword evidence="10" id="KW-0378">Hydrolase</keyword>
<name>A0A1H2X9B1_9RHOB</name>
<comment type="catalytic activity">
    <reaction evidence="1">
        <text>Hydrolyzes free adenine bases from 7,8-dihydro-8-oxoguanine:adenine mismatched double-stranded DNA, leaving an apurinic site.</text>
        <dbReference type="EC" id="3.2.2.31"/>
    </reaction>
</comment>
<dbReference type="SUPFAM" id="SSF55811">
    <property type="entry name" value="Nudix"/>
    <property type="match status" value="2"/>
</dbReference>
<dbReference type="CDD" id="cd00056">
    <property type="entry name" value="ENDO3c"/>
    <property type="match status" value="1"/>
</dbReference>
<dbReference type="InterPro" id="IPR044298">
    <property type="entry name" value="MIG/MutY"/>
</dbReference>
<dbReference type="InterPro" id="IPR023170">
    <property type="entry name" value="HhH_base_excis_C"/>
</dbReference>
<dbReference type="CDD" id="cd03431">
    <property type="entry name" value="NUDIX_DNA_Glycosylase_C-MutY"/>
    <property type="match status" value="1"/>
</dbReference>
<dbReference type="InterPro" id="IPR004036">
    <property type="entry name" value="Endonuclease-III-like_CS2"/>
</dbReference>
<dbReference type="FunFam" id="1.10.340.30:FF:000002">
    <property type="entry name" value="Adenine DNA glycosylase"/>
    <property type="match status" value="1"/>
</dbReference>
<evidence type="ECO:0000313" key="18">
    <source>
        <dbReference type="Proteomes" id="UP000198539"/>
    </source>
</evidence>
<dbReference type="InterPro" id="IPR015797">
    <property type="entry name" value="NUDIX_hydrolase-like_dom_sf"/>
</dbReference>
<dbReference type="GO" id="GO:0000701">
    <property type="term" value="F:purine-specific mismatch base pair DNA N-glycosylase activity"/>
    <property type="evidence" value="ECO:0007669"/>
    <property type="project" value="UniProtKB-EC"/>
</dbReference>
<evidence type="ECO:0000256" key="11">
    <source>
        <dbReference type="ARBA" id="ARBA00023004"/>
    </source>
</evidence>
<dbReference type="InterPro" id="IPR003265">
    <property type="entry name" value="HhH-GPD_domain"/>
</dbReference>
<dbReference type="Gene3D" id="1.10.340.30">
    <property type="entry name" value="Hypothetical protein, domain 2"/>
    <property type="match status" value="1"/>
</dbReference>
<dbReference type="InterPro" id="IPR003651">
    <property type="entry name" value="Endonuclease3_FeS-loop_motif"/>
</dbReference>